<keyword evidence="2" id="KW-1185">Reference proteome</keyword>
<reference evidence="2" key="1">
    <citation type="submission" date="2011-03" db="EMBL/GenBank/DDBJ databases">
        <title>The genome sequence of Vavraia culicis strain floridensis.</title>
        <authorList>
            <consortium name="The Broad Institute Genome Sequencing Platform"/>
            <person name="Cuomo C."/>
            <person name="Becnel J."/>
            <person name="Sanscrainte N."/>
            <person name="Young S.K."/>
            <person name="Zeng Q."/>
            <person name="Gargeya S."/>
            <person name="Fitzgerald M."/>
            <person name="Haas B."/>
            <person name="Abouelleil A."/>
            <person name="Alvarado L."/>
            <person name="Arachchi H.M."/>
            <person name="Berlin A."/>
            <person name="Chapman S.B."/>
            <person name="Gearin G."/>
            <person name="Goldberg J."/>
            <person name="Griggs A."/>
            <person name="Gujja S."/>
            <person name="Hansen M."/>
            <person name="Heiman D."/>
            <person name="Howarth C."/>
            <person name="Larimer J."/>
            <person name="Lui A."/>
            <person name="MacDonald P.J.P."/>
            <person name="McCowen C."/>
            <person name="Montmayeur A."/>
            <person name="Murphy C."/>
            <person name="Neiman D."/>
            <person name="Pearson M."/>
            <person name="Priest M."/>
            <person name="Roberts A."/>
            <person name="Saif S."/>
            <person name="Shea T."/>
            <person name="Sisk P."/>
            <person name="Stolte C."/>
            <person name="Sykes S."/>
            <person name="Wortman J."/>
            <person name="Nusbaum C."/>
            <person name="Birren B."/>
        </authorList>
    </citation>
    <scope>NUCLEOTIDE SEQUENCE [LARGE SCALE GENOMIC DNA]</scope>
    <source>
        <strain evidence="2">floridensis</strain>
    </source>
</reference>
<organism evidence="1 2">
    <name type="scientific">Vavraia culicis (isolate floridensis)</name>
    <name type="common">Microsporidian parasite</name>
    <dbReference type="NCBI Taxonomy" id="948595"/>
    <lineage>
        <taxon>Eukaryota</taxon>
        <taxon>Fungi</taxon>
        <taxon>Fungi incertae sedis</taxon>
        <taxon>Microsporidia</taxon>
        <taxon>Pleistophoridae</taxon>
        <taxon>Vavraia</taxon>
    </lineage>
</organism>
<dbReference type="HOGENOM" id="CLU_1897784_0_0_1"/>
<dbReference type="GeneID" id="19879781"/>
<dbReference type="VEuPathDB" id="MicrosporidiaDB:VCUG_01912"/>
<evidence type="ECO:0000313" key="1">
    <source>
        <dbReference type="EMBL" id="ELA46582.1"/>
    </source>
</evidence>
<protein>
    <submittedName>
        <fullName evidence="1">Uncharacterized protein</fullName>
    </submittedName>
</protein>
<proteinExistence type="predicted"/>
<gene>
    <name evidence="1" type="ORF">VCUG_01912</name>
</gene>
<dbReference type="Proteomes" id="UP000011081">
    <property type="component" value="Unassembled WGS sequence"/>
</dbReference>
<name>L2GT82_VAVCU</name>
<dbReference type="EMBL" id="GL877439">
    <property type="protein sequence ID" value="ELA46582.1"/>
    <property type="molecule type" value="Genomic_DNA"/>
</dbReference>
<dbReference type="RefSeq" id="XP_008074928.1">
    <property type="nucleotide sequence ID" value="XM_008076737.1"/>
</dbReference>
<sequence length="134" mass="16134">MLRHTLPENVLHTFYSYFIPSKRTFYTPSLPFHHNYPHHVTITSHPHHLCISMPFFWSFFCRSLTPVYNHSWRNVHVLFMYVLPVKYVLLSFRITTPLYLCMFNRFYIFDALIYAFSNQYHVTVCVLPHSGTIL</sequence>
<accession>L2GT82</accession>
<dbReference type="InParanoid" id="L2GT82"/>
<dbReference type="AlphaFoldDB" id="L2GT82"/>
<evidence type="ECO:0000313" key="2">
    <source>
        <dbReference type="Proteomes" id="UP000011081"/>
    </source>
</evidence>